<keyword evidence="6" id="KW-1185">Reference proteome</keyword>
<dbReference type="AlphaFoldDB" id="A0AAJ7FJ90"/>
<protein>
    <submittedName>
        <fullName evidence="7">Ribonuclease P protein subunit p25-like protein</fullName>
    </submittedName>
</protein>
<dbReference type="PANTHER" id="PTHR13516">
    <property type="entry name" value="RIBONUCLEASE P SUBUNIT P25"/>
    <property type="match status" value="1"/>
</dbReference>
<dbReference type="CTD" id="54913"/>
<dbReference type="GO" id="GO:0000172">
    <property type="term" value="C:ribonuclease MRP complex"/>
    <property type="evidence" value="ECO:0007669"/>
    <property type="project" value="TreeGrafter"/>
</dbReference>
<dbReference type="Pfam" id="PF01918">
    <property type="entry name" value="Alba"/>
    <property type="match status" value="1"/>
</dbReference>
<feature type="domain" description="DNA/RNA-binding protein Alba-like" evidence="5">
    <location>
        <begin position="32"/>
        <end position="92"/>
    </location>
</feature>
<evidence type="ECO:0000256" key="3">
    <source>
        <dbReference type="ARBA" id="ARBA00023242"/>
    </source>
</evidence>
<keyword evidence="3" id="KW-0539">Nucleus</keyword>
<feature type="region of interest" description="Disordered" evidence="4">
    <location>
        <begin position="173"/>
        <end position="206"/>
    </location>
</feature>
<name>A0AAJ7FJ90_CEPCN</name>
<reference evidence="7" key="1">
    <citation type="submission" date="2025-08" db="UniProtKB">
        <authorList>
            <consortium name="RefSeq"/>
        </authorList>
    </citation>
    <scope>IDENTIFICATION</scope>
</reference>
<dbReference type="Proteomes" id="UP000694920">
    <property type="component" value="Unplaced"/>
</dbReference>
<dbReference type="InterPro" id="IPR036882">
    <property type="entry name" value="Alba-like_dom_sf"/>
</dbReference>
<dbReference type="GeneID" id="107267389"/>
<gene>
    <name evidence="7" type="primary">LOC107267389</name>
</gene>
<evidence type="ECO:0000313" key="7">
    <source>
        <dbReference type="RefSeq" id="XP_015594516.1"/>
    </source>
</evidence>
<dbReference type="KEGG" id="ccin:107267389"/>
<sequence>MGRSKLKRPAVDEPSEDTSKVPIENLPKKLLWMHVNSGTKIRNVLGYALLEFPNRPCILWSGAGQGIGKVITCAELFKKKNTGLHQLTKLCYVESRNSSVKETHEKIRRVPEIHILLSRDSMYSKESGYQAPNNSGTFWDVNNEGTSEGITETTKIQSNSKMSNKAAEEFTAMGLRMGQKRPRKEQQTETPSKKNKKKDNGNQSKI</sequence>
<dbReference type="InterPro" id="IPR051958">
    <property type="entry name" value="Alba-like_NAB"/>
</dbReference>
<dbReference type="RefSeq" id="XP_015594516.1">
    <property type="nucleotide sequence ID" value="XM_015739030.2"/>
</dbReference>
<comment type="subcellular location">
    <subcellularLocation>
        <location evidence="1">Nucleus</location>
    </subcellularLocation>
</comment>
<feature type="region of interest" description="Disordered" evidence="4">
    <location>
        <begin position="1"/>
        <end position="20"/>
    </location>
</feature>
<dbReference type="GO" id="GO:0005634">
    <property type="term" value="C:nucleus"/>
    <property type="evidence" value="ECO:0007669"/>
    <property type="project" value="UniProtKB-SubCell"/>
</dbReference>
<evidence type="ECO:0000313" key="6">
    <source>
        <dbReference type="Proteomes" id="UP000694920"/>
    </source>
</evidence>
<dbReference type="Gene3D" id="3.30.110.20">
    <property type="entry name" value="Alba-like domain"/>
    <property type="match status" value="1"/>
</dbReference>
<evidence type="ECO:0000256" key="1">
    <source>
        <dbReference type="ARBA" id="ARBA00004123"/>
    </source>
</evidence>
<dbReference type="SUPFAM" id="SSF82704">
    <property type="entry name" value="AlbA-like"/>
    <property type="match status" value="1"/>
</dbReference>
<proteinExistence type="inferred from homology"/>
<dbReference type="GO" id="GO:0001682">
    <property type="term" value="P:tRNA 5'-leader removal"/>
    <property type="evidence" value="ECO:0007669"/>
    <property type="project" value="TreeGrafter"/>
</dbReference>
<dbReference type="InterPro" id="IPR002775">
    <property type="entry name" value="DNA/RNA-bd_Alba-like"/>
</dbReference>
<accession>A0AAJ7FJ90</accession>
<dbReference type="PANTHER" id="PTHR13516:SF4">
    <property type="entry name" value="FI09323P"/>
    <property type="match status" value="1"/>
</dbReference>
<dbReference type="GO" id="GO:0003723">
    <property type="term" value="F:RNA binding"/>
    <property type="evidence" value="ECO:0007669"/>
    <property type="project" value="TreeGrafter"/>
</dbReference>
<evidence type="ECO:0000259" key="5">
    <source>
        <dbReference type="Pfam" id="PF01918"/>
    </source>
</evidence>
<evidence type="ECO:0000256" key="2">
    <source>
        <dbReference type="ARBA" id="ARBA00008018"/>
    </source>
</evidence>
<organism evidence="6 7">
    <name type="scientific">Cephus cinctus</name>
    <name type="common">Wheat stem sawfly</name>
    <dbReference type="NCBI Taxonomy" id="211228"/>
    <lineage>
        <taxon>Eukaryota</taxon>
        <taxon>Metazoa</taxon>
        <taxon>Ecdysozoa</taxon>
        <taxon>Arthropoda</taxon>
        <taxon>Hexapoda</taxon>
        <taxon>Insecta</taxon>
        <taxon>Pterygota</taxon>
        <taxon>Neoptera</taxon>
        <taxon>Endopterygota</taxon>
        <taxon>Hymenoptera</taxon>
        <taxon>Cephoidea</taxon>
        <taxon>Cephidae</taxon>
        <taxon>Cephus</taxon>
    </lineage>
</organism>
<comment type="similarity">
    <text evidence="2">Belongs to the histone-like Alba family.</text>
</comment>
<evidence type="ECO:0000256" key="4">
    <source>
        <dbReference type="SAM" id="MobiDB-lite"/>
    </source>
</evidence>